<keyword evidence="2" id="KW-0813">Transport</keyword>
<dbReference type="Pfam" id="PF00005">
    <property type="entry name" value="ABC_tran"/>
    <property type="match status" value="1"/>
</dbReference>
<dbReference type="InterPro" id="IPR003593">
    <property type="entry name" value="AAA+_ATPase"/>
</dbReference>
<dbReference type="Proteomes" id="UP000621560">
    <property type="component" value="Unassembled WGS sequence"/>
</dbReference>
<evidence type="ECO:0000256" key="1">
    <source>
        <dbReference type="ARBA" id="ARBA00004236"/>
    </source>
</evidence>
<dbReference type="AlphaFoldDB" id="A0A927GQE0"/>
<dbReference type="InterPro" id="IPR017871">
    <property type="entry name" value="ABC_transporter-like_CS"/>
</dbReference>
<dbReference type="InterPro" id="IPR027417">
    <property type="entry name" value="P-loop_NTPase"/>
</dbReference>
<evidence type="ECO:0000313" key="10">
    <source>
        <dbReference type="Proteomes" id="UP000621560"/>
    </source>
</evidence>
<evidence type="ECO:0000256" key="4">
    <source>
        <dbReference type="ARBA" id="ARBA00022741"/>
    </source>
</evidence>
<evidence type="ECO:0000256" key="7">
    <source>
        <dbReference type="ARBA" id="ARBA00023136"/>
    </source>
</evidence>
<keyword evidence="3" id="KW-1003">Cell membrane</keyword>
<dbReference type="GO" id="GO:0005524">
    <property type="term" value="F:ATP binding"/>
    <property type="evidence" value="ECO:0007669"/>
    <property type="project" value="UniProtKB-KW"/>
</dbReference>
<organism evidence="9 10">
    <name type="scientific">Paenibacillus sabuli</name>
    <dbReference type="NCBI Taxonomy" id="2772509"/>
    <lineage>
        <taxon>Bacteria</taxon>
        <taxon>Bacillati</taxon>
        <taxon>Bacillota</taxon>
        <taxon>Bacilli</taxon>
        <taxon>Bacillales</taxon>
        <taxon>Paenibacillaceae</taxon>
        <taxon>Paenibacillus</taxon>
    </lineage>
</organism>
<dbReference type="PANTHER" id="PTHR42711:SF16">
    <property type="entry name" value="ABC TRANSPORTER ATP-BINDING PROTEIN"/>
    <property type="match status" value="1"/>
</dbReference>
<comment type="subcellular location">
    <subcellularLocation>
        <location evidence="1">Cell membrane</location>
    </subcellularLocation>
</comment>
<reference evidence="9" key="1">
    <citation type="submission" date="2020-09" db="EMBL/GenBank/DDBJ databases">
        <title>A novel bacterium of genus Paenibacillus, isolated from South China Sea.</title>
        <authorList>
            <person name="Huang H."/>
            <person name="Mo K."/>
            <person name="Hu Y."/>
        </authorList>
    </citation>
    <scope>NUCLEOTIDE SEQUENCE</scope>
    <source>
        <strain evidence="9">IB182496</strain>
    </source>
</reference>
<name>A0A927GQE0_9BACL</name>
<keyword evidence="6" id="KW-1278">Translocase</keyword>
<keyword evidence="5 9" id="KW-0067">ATP-binding</keyword>
<dbReference type="CDD" id="cd03230">
    <property type="entry name" value="ABC_DR_subfamily_A"/>
    <property type="match status" value="1"/>
</dbReference>
<dbReference type="PANTHER" id="PTHR42711">
    <property type="entry name" value="ABC TRANSPORTER ATP-BINDING PROTEIN"/>
    <property type="match status" value="1"/>
</dbReference>
<dbReference type="SUPFAM" id="SSF52540">
    <property type="entry name" value="P-loop containing nucleoside triphosphate hydrolases"/>
    <property type="match status" value="1"/>
</dbReference>
<proteinExistence type="predicted"/>
<evidence type="ECO:0000256" key="3">
    <source>
        <dbReference type="ARBA" id="ARBA00022475"/>
    </source>
</evidence>
<feature type="domain" description="ABC transporter" evidence="8">
    <location>
        <begin position="5"/>
        <end position="230"/>
    </location>
</feature>
<evidence type="ECO:0000259" key="8">
    <source>
        <dbReference type="PROSITE" id="PS50893"/>
    </source>
</evidence>
<evidence type="ECO:0000313" key="9">
    <source>
        <dbReference type="EMBL" id="MBD2843662.1"/>
    </source>
</evidence>
<dbReference type="PROSITE" id="PS00211">
    <property type="entry name" value="ABC_TRANSPORTER_1"/>
    <property type="match status" value="1"/>
</dbReference>
<comment type="caution">
    <text evidence="9">The sequence shown here is derived from an EMBL/GenBank/DDBJ whole genome shotgun (WGS) entry which is preliminary data.</text>
</comment>
<sequence length="308" mass="33840">MKSMIELRDIRKRYGATVAVDGVSLEVQKGEIFGIVGPNGAGKTTLIEILEGLRQADSGTAHLLGLDIAKQAAAIKQRIGVAFQATSVPPKARVGELVELFASFYSTKTDPERALRFFGLEERRRASFKSLSGGWKQRVALALAVVNDPEIVFLDEPSMGLDPTARGEMWQTIRRMRDEGRTIIVTTHYMEEAESLCDRVAVMRRGRIVAVDTPGALVAQLGGIKRIGFADPAVTSRDALAALPHVALAELERGSWSLHSSDMDQTLKALFRLADQEGWTVSGLRLDEASMNEVFRELTAEQMKEETQ</sequence>
<dbReference type="FunFam" id="3.40.50.300:FF:000589">
    <property type="entry name" value="ABC transporter, ATP-binding subunit"/>
    <property type="match status" value="1"/>
</dbReference>
<keyword evidence="7" id="KW-0472">Membrane</keyword>
<evidence type="ECO:0000256" key="2">
    <source>
        <dbReference type="ARBA" id="ARBA00022448"/>
    </source>
</evidence>
<keyword evidence="4" id="KW-0547">Nucleotide-binding</keyword>
<dbReference type="RefSeq" id="WP_190913681.1">
    <property type="nucleotide sequence ID" value="NZ_JACXIZ010000002.1"/>
</dbReference>
<protein>
    <submittedName>
        <fullName evidence="9">ABC transporter ATP-binding protein</fullName>
    </submittedName>
</protein>
<dbReference type="PROSITE" id="PS50893">
    <property type="entry name" value="ABC_TRANSPORTER_2"/>
    <property type="match status" value="1"/>
</dbReference>
<dbReference type="GO" id="GO:0005886">
    <property type="term" value="C:plasma membrane"/>
    <property type="evidence" value="ECO:0007669"/>
    <property type="project" value="UniProtKB-SubCell"/>
</dbReference>
<gene>
    <name evidence="9" type="ORF">IDH44_00545</name>
</gene>
<dbReference type="EMBL" id="JACXIZ010000002">
    <property type="protein sequence ID" value="MBD2843662.1"/>
    <property type="molecule type" value="Genomic_DNA"/>
</dbReference>
<accession>A0A927GQE0</accession>
<evidence type="ECO:0000256" key="6">
    <source>
        <dbReference type="ARBA" id="ARBA00022967"/>
    </source>
</evidence>
<dbReference type="SMART" id="SM00382">
    <property type="entry name" value="AAA"/>
    <property type="match status" value="1"/>
</dbReference>
<evidence type="ECO:0000256" key="5">
    <source>
        <dbReference type="ARBA" id="ARBA00022840"/>
    </source>
</evidence>
<dbReference type="GO" id="GO:0016887">
    <property type="term" value="F:ATP hydrolysis activity"/>
    <property type="evidence" value="ECO:0007669"/>
    <property type="project" value="InterPro"/>
</dbReference>
<dbReference type="InterPro" id="IPR050763">
    <property type="entry name" value="ABC_transporter_ATP-binding"/>
</dbReference>
<dbReference type="Gene3D" id="3.40.50.300">
    <property type="entry name" value="P-loop containing nucleotide triphosphate hydrolases"/>
    <property type="match status" value="1"/>
</dbReference>
<dbReference type="InterPro" id="IPR003439">
    <property type="entry name" value="ABC_transporter-like_ATP-bd"/>
</dbReference>
<keyword evidence="10" id="KW-1185">Reference proteome</keyword>